<evidence type="ECO:0000256" key="1">
    <source>
        <dbReference type="ARBA" id="ARBA00022679"/>
    </source>
</evidence>
<gene>
    <name evidence="9" type="primary">LOC115882997</name>
</gene>
<keyword evidence="4" id="KW-0378">Hydrolase</keyword>
<dbReference type="RefSeq" id="XP_030757132.1">
    <property type="nucleotide sequence ID" value="XM_030901272.1"/>
</dbReference>
<dbReference type="KEGG" id="soy:115882997"/>
<dbReference type="SUPFAM" id="SSF50630">
    <property type="entry name" value="Acid proteases"/>
    <property type="match status" value="1"/>
</dbReference>
<dbReference type="GO" id="GO:0071897">
    <property type="term" value="P:DNA biosynthetic process"/>
    <property type="evidence" value="ECO:0007669"/>
    <property type="project" value="UniProtKB-ARBA"/>
</dbReference>
<dbReference type="SMART" id="SM00343">
    <property type="entry name" value="ZnF_C2HC"/>
    <property type="match status" value="1"/>
</dbReference>
<dbReference type="Gene3D" id="2.40.70.10">
    <property type="entry name" value="Acid Proteases"/>
    <property type="match status" value="1"/>
</dbReference>
<dbReference type="Gene3D" id="3.10.10.10">
    <property type="entry name" value="HIV Type 1 Reverse Transcriptase, subunit A, domain 1"/>
    <property type="match status" value="1"/>
</dbReference>
<dbReference type="PANTHER" id="PTHR37984:SF5">
    <property type="entry name" value="PROTEIN NYNRIN-LIKE"/>
    <property type="match status" value="1"/>
</dbReference>
<evidence type="ECO:0000313" key="9">
    <source>
        <dbReference type="RefSeq" id="XP_030757132.1"/>
    </source>
</evidence>
<dbReference type="SUPFAM" id="SSF56672">
    <property type="entry name" value="DNA/RNA polymerases"/>
    <property type="match status" value="1"/>
</dbReference>
<feature type="domain" description="CCHC-type" evidence="7">
    <location>
        <begin position="269"/>
        <end position="284"/>
    </location>
</feature>
<keyword evidence="5" id="KW-0862">Zinc</keyword>
<feature type="compositionally biased region" description="Polar residues" evidence="6">
    <location>
        <begin position="214"/>
        <end position="249"/>
    </location>
</feature>
<dbReference type="InterPro" id="IPR043502">
    <property type="entry name" value="DNA/RNA_pol_sf"/>
</dbReference>
<sequence length="641" mass="72708">MPYDSLKYLVQQNKRHQHSLDHPNSPCKRIALPTELQSRTTRFTWALNLSKIPEEQHSHYACVYMGSELNDALKILVSPEDPEYLTYTQIQTKLTVHFDATRNKFAESIKFRSIMQKPEESIVSFTLRLRQAATYCEYEAFLDRMLIEQMLAGLESREMCDEIIAKKPENFTAAYEIAYALEATRNTADEVKTAVVKPDTTNKIGYEKPPFRKNGNQRPNSSSTRRYQKSPNQARYHPSNQTSKDNQPVCSGCGENHPRSQCRFLNANCLKCGKKGHISKVCRSKTTRDTNLITEDKPAENIDVVQHLSKLEVTGTVQSSPKKLIDVNIEGTTVKMELDTGAPCSIIAKSKVATIKPEFQLQKTDRHFASYTGHRINCIGKTSVNATIGTTTSNLYLYVVEGECETLLGREWISEFAQEINFERLFAKPDLIHNLSVKQPLSLEHQRQLDHILNLYQDVFSNVPGKISGPPAKMHLKNGATPIFARARDIPVALRDEYAKEIESKISSGFYKRVDYSEWASTTHVVVKKNGKLRITGNYKPTLNPRIIIDEHPIPKFEHLFHRMRGASLFCHLDVTDAYAHLEVDEEFSHALTLNTPTHGLIRPKRAVYGAANIPAIWQRRMETVLQGLENVTDLGNMGSS</sequence>
<evidence type="ECO:0000256" key="4">
    <source>
        <dbReference type="ARBA" id="ARBA00022759"/>
    </source>
</evidence>
<dbReference type="GO" id="GO:0008270">
    <property type="term" value="F:zinc ion binding"/>
    <property type="evidence" value="ECO:0007669"/>
    <property type="project" value="UniProtKB-KW"/>
</dbReference>
<keyword evidence="2" id="KW-0548">Nucleotidyltransferase</keyword>
<dbReference type="PROSITE" id="PS50158">
    <property type="entry name" value="ZF_CCHC"/>
    <property type="match status" value="1"/>
</dbReference>
<reference evidence="9" key="1">
    <citation type="submission" date="2025-08" db="UniProtKB">
        <authorList>
            <consortium name="RefSeq"/>
        </authorList>
    </citation>
    <scope>IDENTIFICATION</scope>
    <source>
        <tissue evidence="9">Gonads</tissue>
    </source>
</reference>
<keyword evidence="5" id="KW-0479">Metal-binding</keyword>
<protein>
    <submittedName>
        <fullName evidence="9">Uncharacterized protein K02A2.6-like</fullName>
    </submittedName>
</protein>
<keyword evidence="1" id="KW-0808">Transferase</keyword>
<evidence type="ECO:0000259" key="7">
    <source>
        <dbReference type="PROSITE" id="PS50158"/>
    </source>
</evidence>
<dbReference type="InterPro" id="IPR001878">
    <property type="entry name" value="Znf_CCHC"/>
</dbReference>
<evidence type="ECO:0000256" key="2">
    <source>
        <dbReference type="ARBA" id="ARBA00022695"/>
    </source>
</evidence>
<dbReference type="Proteomes" id="UP000504635">
    <property type="component" value="Unplaced"/>
</dbReference>
<dbReference type="InterPro" id="IPR050951">
    <property type="entry name" value="Retrovirus_Pol_polyprotein"/>
</dbReference>
<name>A0A6J2Y087_SITOR</name>
<evidence type="ECO:0000256" key="6">
    <source>
        <dbReference type="SAM" id="MobiDB-lite"/>
    </source>
</evidence>
<keyword evidence="8" id="KW-1185">Reference proteome</keyword>
<dbReference type="GeneID" id="115882997"/>
<keyword evidence="5" id="KW-0863">Zinc-finger</keyword>
<dbReference type="InterPro" id="IPR021109">
    <property type="entry name" value="Peptidase_aspartic_dom_sf"/>
</dbReference>
<accession>A0A6J2Y087</accession>
<dbReference type="GO" id="GO:0016779">
    <property type="term" value="F:nucleotidyltransferase activity"/>
    <property type="evidence" value="ECO:0007669"/>
    <property type="project" value="UniProtKB-KW"/>
</dbReference>
<keyword evidence="4" id="KW-0255">Endonuclease</keyword>
<feature type="region of interest" description="Disordered" evidence="6">
    <location>
        <begin position="201"/>
        <end position="252"/>
    </location>
</feature>
<dbReference type="GO" id="GO:0004519">
    <property type="term" value="F:endonuclease activity"/>
    <property type="evidence" value="ECO:0007669"/>
    <property type="project" value="UniProtKB-KW"/>
</dbReference>
<dbReference type="InParanoid" id="A0A6J2Y087"/>
<keyword evidence="3" id="KW-0540">Nuclease</keyword>
<dbReference type="AlphaFoldDB" id="A0A6J2Y087"/>
<proteinExistence type="predicted"/>
<organism evidence="8 9">
    <name type="scientific">Sitophilus oryzae</name>
    <name type="common">Rice weevil</name>
    <name type="synonym">Curculio oryzae</name>
    <dbReference type="NCBI Taxonomy" id="7048"/>
    <lineage>
        <taxon>Eukaryota</taxon>
        <taxon>Metazoa</taxon>
        <taxon>Ecdysozoa</taxon>
        <taxon>Arthropoda</taxon>
        <taxon>Hexapoda</taxon>
        <taxon>Insecta</taxon>
        <taxon>Pterygota</taxon>
        <taxon>Neoptera</taxon>
        <taxon>Endopterygota</taxon>
        <taxon>Coleoptera</taxon>
        <taxon>Polyphaga</taxon>
        <taxon>Cucujiformia</taxon>
        <taxon>Curculionidae</taxon>
        <taxon>Dryophthorinae</taxon>
        <taxon>Sitophilus</taxon>
    </lineage>
</organism>
<dbReference type="PANTHER" id="PTHR37984">
    <property type="entry name" value="PROTEIN CBG26694"/>
    <property type="match status" value="1"/>
</dbReference>
<evidence type="ECO:0000256" key="5">
    <source>
        <dbReference type="PROSITE-ProRule" id="PRU00047"/>
    </source>
</evidence>
<dbReference type="GO" id="GO:0003676">
    <property type="term" value="F:nucleic acid binding"/>
    <property type="evidence" value="ECO:0007669"/>
    <property type="project" value="InterPro"/>
</dbReference>
<evidence type="ECO:0000313" key="8">
    <source>
        <dbReference type="Proteomes" id="UP000504635"/>
    </source>
</evidence>
<dbReference type="OrthoDB" id="6770246at2759"/>
<evidence type="ECO:0000256" key="3">
    <source>
        <dbReference type="ARBA" id="ARBA00022722"/>
    </source>
</evidence>